<evidence type="ECO:0000313" key="2">
    <source>
        <dbReference type="EMBL" id="EDR01764.1"/>
    </source>
</evidence>
<evidence type="ECO:0000313" key="3">
    <source>
        <dbReference type="Proteomes" id="UP000001194"/>
    </source>
</evidence>
<dbReference type="RefSeq" id="XP_001887577.1">
    <property type="nucleotide sequence ID" value="XM_001887542.1"/>
</dbReference>
<keyword evidence="1" id="KW-0812">Transmembrane</keyword>
<dbReference type="AlphaFoldDB" id="B0DUL3"/>
<protein>
    <submittedName>
        <fullName evidence="2">Predicted protein</fullName>
    </submittedName>
</protein>
<name>B0DUL3_LACBS</name>
<organism evidence="3">
    <name type="scientific">Laccaria bicolor (strain S238N-H82 / ATCC MYA-4686)</name>
    <name type="common">Bicoloured deceiver</name>
    <name type="synonym">Laccaria laccata var. bicolor</name>
    <dbReference type="NCBI Taxonomy" id="486041"/>
    <lineage>
        <taxon>Eukaryota</taxon>
        <taxon>Fungi</taxon>
        <taxon>Dikarya</taxon>
        <taxon>Basidiomycota</taxon>
        <taxon>Agaricomycotina</taxon>
        <taxon>Agaricomycetes</taxon>
        <taxon>Agaricomycetidae</taxon>
        <taxon>Agaricales</taxon>
        <taxon>Agaricineae</taxon>
        <taxon>Hydnangiaceae</taxon>
        <taxon>Laccaria</taxon>
    </lineage>
</organism>
<dbReference type="Proteomes" id="UP000001194">
    <property type="component" value="Unassembled WGS sequence"/>
</dbReference>
<dbReference type="HOGENOM" id="CLU_1644010_0_0_1"/>
<feature type="transmembrane region" description="Helical" evidence="1">
    <location>
        <begin position="78"/>
        <end position="103"/>
    </location>
</feature>
<dbReference type="GeneID" id="6083226"/>
<gene>
    <name evidence="2" type="ORF">LACBIDRAFT_333023</name>
</gene>
<keyword evidence="3" id="KW-1185">Reference proteome</keyword>
<evidence type="ECO:0000256" key="1">
    <source>
        <dbReference type="SAM" id="Phobius"/>
    </source>
</evidence>
<reference evidence="2 3" key="1">
    <citation type="journal article" date="2008" name="Nature">
        <title>The genome of Laccaria bicolor provides insights into mycorrhizal symbiosis.</title>
        <authorList>
            <person name="Martin F."/>
            <person name="Aerts A."/>
            <person name="Ahren D."/>
            <person name="Brun A."/>
            <person name="Danchin E.G.J."/>
            <person name="Duchaussoy F."/>
            <person name="Gibon J."/>
            <person name="Kohler A."/>
            <person name="Lindquist E."/>
            <person name="Pereda V."/>
            <person name="Salamov A."/>
            <person name="Shapiro H.J."/>
            <person name="Wuyts J."/>
            <person name="Blaudez D."/>
            <person name="Buee M."/>
            <person name="Brokstein P."/>
            <person name="Canbaeck B."/>
            <person name="Cohen D."/>
            <person name="Courty P.E."/>
            <person name="Coutinho P.M."/>
            <person name="Delaruelle C."/>
            <person name="Detter J.C."/>
            <person name="Deveau A."/>
            <person name="DiFazio S."/>
            <person name="Duplessis S."/>
            <person name="Fraissinet-Tachet L."/>
            <person name="Lucic E."/>
            <person name="Frey-Klett P."/>
            <person name="Fourrey C."/>
            <person name="Feussner I."/>
            <person name="Gay G."/>
            <person name="Grimwood J."/>
            <person name="Hoegger P.J."/>
            <person name="Jain P."/>
            <person name="Kilaru S."/>
            <person name="Labbe J."/>
            <person name="Lin Y.C."/>
            <person name="Legue V."/>
            <person name="Le Tacon F."/>
            <person name="Marmeisse R."/>
            <person name="Melayah D."/>
            <person name="Montanini B."/>
            <person name="Muratet M."/>
            <person name="Nehls U."/>
            <person name="Niculita-Hirzel H."/>
            <person name="Oudot-Le Secq M.P."/>
            <person name="Peter M."/>
            <person name="Quesneville H."/>
            <person name="Rajashekar B."/>
            <person name="Reich M."/>
            <person name="Rouhier N."/>
            <person name="Schmutz J."/>
            <person name="Yin T."/>
            <person name="Chalot M."/>
            <person name="Henrissat B."/>
            <person name="Kuees U."/>
            <person name="Lucas S."/>
            <person name="Van de Peer Y."/>
            <person name="Podila G.K."/>
            <person name="Polle A."/>
            <person name="Pukkila P.J."/>
            <person name="Richardson P.M."/>
            <person name="Rouze P."/>
            <person name="Sanders I.R."/>
            <person name="Stajich J.E."/>
            <person name="Tunlid A."/>
            <person name="Tuskan G."/>
            <person name="Grigoriev I.V."/>
        </authorList>
    </citation>
    <scope>NUCLEOTIDE SEQUENCE [LARGE SCALE GENOMIC DNA]</scope>
    <source>
        <strain evidence="3">S238N-H82 / ATCC MYA-4686</strain>
    </source>
</reference>
<dbReference type="KEGG" id="lbc:LACBIDRAFT_333023"/>
<sequence>MTYACLKGYFIILKQATMYSDMNQKSSGFERLLNTFCQHFMYVNFKVQGSVDITHQVIGSLNNQYTFCTLCCNRPGVIVIPMFSVTVSVIIQVIVCVTVGFWVNGQVCGDKVDKMVGNSSISSAKGTCGGKLWETSSKLPMGDNATVTATDDFAKPNGETI</sequence>
<dbReference type="EMBL" id="DS547136">
    <property type="protein sequence ID" value="EDR01764.1"/>
    <property type="molecule type" value="Genomic_DNA"/>
</dbReference>
<keyword evidence="1" id="KW-0472">Membrane</keyword>
<dbReference type="InParanoid" id="B0DUL3"/>
<accession>B0DUL3</accession>
<keyword evidence="1" id="KW-1133">Transmembrane helix</keyword>
<proteinExistence type="predicted"/>